<dbReference type="VEuPathDB" id="FungiDB:ASPFODRAFT_211360"/>
<keyword evidence="6" id="KW-0539">Nucleus</keyword>
<dbReference type="InterPro" id="IPR001138">
    <property type="entry name" value="Zn2Cys6_DnaBD"/>
</dbReference>
<dbReference type="AlphaFoldDB" id="A0A146G0T7"/>
<dbReference type="CDD" id="cd00067">
    <property type="entry name" value="GAL4"/>
    <property type="match status" value="1"/>
</dbReference>
<dbReference type="PANTHER" id="PTHR31845">
    <property type="entry name" value="FINGER DOMAIN PROTEIN, PUTATIVE-RELATED"/>
    <property type="match status" value="1"/>
</dbReference>
<proteinExistence type="predicted"/>
<evidence type="ECO:0000256" key="2">
    <source>
        <dbReference type="ARBA" id="ARBA00022833"/>
    </source>
</evidence>
<feature type="compositionally biased region" description="Low complexity" evidence="7">
    <location>
        <begin position="467"/>
        <end position="481"/>
    </location>
</feature>
<evidence type="ECO:0000313" key="8">
    <source>
        <dbReference type="EMBL" id="GAT30491.1"/>
    </source>
</evidence>
<sequence>MDQPPTQYDLAPAPYGRACMNCSQSKCKCILPKGGGRCQSTGRCQRLNKECRPSAFHRRQNARKSSLPKTGRLEKKLDELVTLLRAQSSNNAGDYAELIEELRREPDEDHHHPPPPRSQIKVTRTVSTAEKSIDCGFLNHFAQVGATLSRDESNSGGHLPNASTAEPTRSQAEEYLSIFVTQKLPYLPFVYFPPGTTAQHLRSDRPFLWLCIMAVTSKSPSQRRTLCDRIRETVAQRMVHDCYGRDLDFLLGLLPGTIALPLLIPNSNSNRSNQQVFKKLNMTIYSQFATAIVYDLMLNQAPGGDKPSLLTILQTHPDEDPSPPPTRTMDERRAVLGCFLLTSSISLFLEKSDPLRWTPHMDECLHHLLEHPECLNDEILAQQARFQLINERINTTTTTTDPYHTNLPSIISPLSTIYTHTLTTHLHQTQSKLTPNSQGHRILHLHHSNTHLTIHQSALLKQPPTSPTTTTSSSPSTTSTTNQLHHLESLHACLSATSTWLTTFLAIPPAEYAGFPFPIFAQLVRHLAALYRLSTLDDDDGDHNPAWDRGHVQQTIDLMEVMDRLIGNLGQAAALARLEAQGEDEDEDVFFYSIGKYESVRLKWGGVFGGRDGNGNGGEVEGQGQGVQDGSSANGLGQGHGHGQVQDMGGLGVGYDDWLGEFLNSMVH</sequence>
<feature type="region of interest" description="Disordered" evidence="7">
    <location>
        <begin position="613"/>
        <end position="643"/>
    </location>
</feature>
<reference evidence="9" key="2">
    <citation type="submission" date="2016-02" db="EMBL/GenBank/DDBJ databases">
        <title>Genome sequencing of Aspergillus luchuensis NBRC 4314.</title>
        <authorList>
            <person name="Yamada O."/>
        </authorList>
    </citation>
    <scope>NUCLEOTIDE SEQUENCE [LARGE SCALE GENOMIC DNA]</scope>
    <source>
        <strain evidence="9">RIB 2604</strain>
    </source>
</reference>
<dbReference type="Proteomes" id="UP000075230">
    <property type="component" value="Unassembled WGS sequence"/>
</dbReference>
<dbReference type="GO" id="GO:0000976">
    <property type="term" value="F:transcription cis-regulatory region binding"/>
    <property type="evidence" value="ECO:0007669"/>
    <property type="project" value="TreeGrafter"/>
</dbReference>
<dbReference type="InterPro" id="IPR051089">
    <property type="entry name" value="prtT"/>
</dbReference>
<feature type="region of interest" description="Disordered" evidence="7">
    <location>
        <begin position="149"/>
        <end position="168"/>
    </location>
</feature>
<evidence type="ECO:0000256" key="3">
    <source>
        <dbReference type="ARBA" id="ARBA00023015"/>
    </source>
</evidence>
<protein>
    <recommendedName>
        <fullName evidence="10">Zn(2)-C6 fungal-type domain-containing protein</fullName>
    </recommendedName>
</protein>
<dbReference type="PANTHER" id="PTHR31845:SF32">
    <property type="entry name" value="MISCELLANEOUS ZN(II)2CYS6 TRANSCRIPTION FACTOR (EUROFUNG)-RELATED"/>
    <property type="match status" value="1"/>
</dbReference>
<feature type="region of interest" description="Disordered" evidence="7">
    <location>
        <begin position="459"/>
        <end position="483"/>
    </location>
</feature>
<evidence type="ECO:0000256" key="5">
    <source>
        <dbReference type="ARBA" id="ARBA00023163"/>
    </source>
</evidence>
<keyword evidence="3" id="KW-0805">Transcription regulation</keyword>
<evidence type="ECO:0008006" key="10">
    <source>
        <dbReference type="Google" id="ProtNLM"/>
    </source>
</evidence>
<gene>
    <name evidence="8" type="ORF">RIB2604_03500470</name>
</gene>
<evidence type="ECO:0000256" key="7">
    <source>
        <dbReference type="SAM" id="MobiDB-lite"/>
    </source>
</evidence>
<dbReference type="GO" id="GO:0005634">
    <property type="term" value="C:nucleus"/>
    <property type="evidence" value="ECO:0007669"/>
    <property type="project" value="UniProtKB-SubCell"/>
</dbReference>
<reference evidence="8 9" key="1">
    <citation type="journal article" date="2016" name="DNA Res.">
        <title>Genome sequence of Aspergillus luchuensis NBRC 4314.</title>
        <authorList>
            <person name="Yamada O."/>
            <person name="Machida M."/>
            <person name="Hosoyama A."/>
            <person name="Goto M."/>
            <person name="Takahashi T."/>
            <person name="Futagami T."/>
            <person name="Yamagata Y."/>
            <person name="Takeuchi M."/>
            <person name="Kobayashi T."/>
            <person name="Koike H."/>
            <person name="Abe K."/>
            <person name="Asai K."/>
            <person name="Arita M."/>
            <person name="Fujita N."/>
            <person name="Fukuda K."/>
            <person name="Higa K."/>
            <person name="Horikawa H."/>
            <person name="Ishikawa T."/>
            <person name="Jinno K."/>
            <person name="Kato Y."/>
            <person name="Kirimura K."/>
            <person name="Mizutani O."/>
            <person name="Nakasone K."/>
            <person name="Sano M."/>
            <person name="Shiraishi Y."/>
            <person name="Tsukahara M."/>
            <person name="Gomi K."/>
        </authorList>
    </citation>
    <scope>NUCLEOTIDE SEQUENCE [LARGE SCALE GENOMIC DNA]</scope>
    <source>
        <strain evidence="8 9">RIB 2604</strain>
    </source>
</reference>
<dbReference type="GO" id="GO:0008270">
    <property type="term" value="F:zinc ion binding"/>
    <property type="evidence" value="ECO:0007669"/>
    <property type="project" value="InterPro"/>
</dbReference>
<accession>A0A146G0T7</accession>
<evidence type="ECO:0000256" key="4">
    <source>
        <dbReference type="ARBA" id="ARBA00023125"/>
    </source>
</evidence>
<organism evidence="8 9">
    <name type="scientific">Aspergillus kawachii</name>
    <name type="common">White koji mold</name>
    <name type="synonym">Aspergillus awamori var. kawachi</name>
    <dbReference type="NCBI Taxonomy" id="1069201"/>
    <lineage>
        <taxon>Eukaryota</taxon>
        <taxon>Fungi</taxon>
        <taxon>Dikarya</taxon>
        <taxon>Ascomycota</taxon>
        <taxon>Pezizomycotina</taxon>
        <taxon>Eurotiomycetes</taxon>
        <taxon>Eurotiomycetidae</taxon>
        <taxon>Eurotiales</taxon>
        <taxon>Aspergillaceae</taxon>
        <taxon>Aspergillus</taxon>
        <taxon>Aspergillus subgen. Circumdati</taxon>
    </lineage>
</organism>
<keyword evidence="5" id="KW-0804">Transcription</keyword>
<evidence type="ECO:0000256" key="6">
    <source>
        <dbReference type="ARBA" id="ARBA00023242"/>
    </source>
</evidence>
<dbReference type="GO" id="GO:0000981">
    <property type="term" value="F:DNA-binding transcription factor activity, RNA polymerase II-specific"/>
    <property type="evidence" value="ECO:0007669"/>
    <property type="project" value="InterPro"/>
</dbReference>
<feature type="compositionally biased region" description="Gly residues" evidence="7">
    <location>
        <begin position="613"/>
        <end position="627"/>
    </location>
</feature>
<dbReference type="EMBL" id="BCWF01000034">
    <property type="protein sequence ID" value="GAT30491.1"/>
    <property type="molecule type" value="Genomic_DNA"/>
</dbReference>
<name>A0A146G0T7_ASPKA</name>
<comment type="caution">
    <text evidence="8">The sequence shown here is derived from an EMBL/GenBank/DDBJ whole genome shotgun (WGS) entry which is preliminary data.</text>
</comment>
<keyword evidence="2" id="KW-0862">Zinc</keyword>
<evidence type="ECO:0000256" key="1">
    <source>
        <dbReference type="ARBA" id="ARBA00004123"/>
    </source>
</evidence>
<evidence type="ECO:0000313" key="9">
    <source>
        <dbReference type="Proteomes" id="UP000075230"/>
    </source>
</evidence>
<keyword evidence="4" id="KW-0238">DNA-binding</keyword>
<comment type="subcellular location">
    <subcellularLocation>
        <location evidence="1">Nucleus</location>
    </subcellularLocation>
</comment>